<dbReference type="Gene3D" id="3.60.20.10">
    <property type="entry name" value="Glutamine Phosphoribosylpyrophosphate, subunit 1, domain 1"/>
    <property type="match status" value="1"/>
</dbReference>
<dbReference type="EMBL" id="LZPO01027707">
    <property type="protein sequence ID" value="OBS77906.1"/>
    <property type="molecule type" value="Genomic_DNA"/>
</dbReference>
<reference evidence="3 4" key="1">
    <citation type="submission" date="2016-06" db="EMBL/GenBank/DDBJ databases">
        <title>The Draft Genome Sequence and Annotation of the Desert Woodrat Neotoma lepida.</title>
        <authorList>
            <person name="Campbell M."/>
            <person name="Oakeson K.F."/>
            <person name="Yandell M."/>
            <person name="Halpert J.R."/>
            <person name="Dearing D."/>
        </authorList>
    </citation>
    <scope>NUCLEOTIDE SEQUENCE [LARGE SCALE GENOMIC DNA]</scope>
    <source>
        <strain evidence="3">417</strain>
        <tissue evidence="3">Liver</tissue>
    </source>
</reference>
<evidence type="ECO:0000313" key="3">
    <source>
        <dbReference type="EMBL" id="OBS77906.1"/>
    </source>
</evidence>
<evidence type="ECO:0000256" key="2">
    <source>
        <dbReference type="ARBA" id="ARBA00023242"/>
    </source>
</evidence>
<dbReference type="STRING" id="56216.A0A1A6HI13"/>
<organism evidence="3 4">
    <name type="scientific">Neotoma lepida</name>
    <name type="common">Desert woodrat</name>
    <dbReference type="NCBI Taxonomy" id="56216"/>
    <lineage>
        <taxon>Eukaryota</taxon>
        <taxon>Metazoa</taxon>
        <taxon>Chordata</taxon>
        <taxon>Craniata</taxon>
        <taxon>Vertebrata</taxon>
        <taxon>Euteleostomi</taxon>
        <taxon>Mammalia</taxon>
        <taxon>Eutheria</taxon>
        <taxon>Euarchontoglires</taxon>
        <taxon>Glires</taxon>
        <taxon>Rodentia</taxon>
        <taxon>Myomorpha</taxon>
        <taxon>Muroidea</taxon>
        <taxon>Cricetidae</taxon>
        <taxon>Neotominae</taxon>
        <taxon>Neotoma</taxon>
    </lineage>
</organism>
<dbReference type="SUPFAM" id="SSF56235">
    <property type="entry name" value="N-terminal nucleophile aminohydrolases (Ntn hydrolases)"/>
    <property type="match status" value="1"/>
</dbReference>
<keyword evidence="2" id="KW-0539">Nucleus</keyword>
<evidence type="ECO:0000256" key="1">
    <source>
        <dbReference type="ARBA" id="ARBA00022942"/>
    </source>
</evidence>
<dbReference type="GO" id="GO:0051603">
    <property type="term" value="P:proteolysis involved in protein catabolic process"/>
    <property type="evidence" value="ECO:0007669"/>
    <property type="project" value="InterPro"/>
</dbReference>
<comment type="caution">
    <text evidence="3">The sequence shown here is derived from an EMBL/GenBank/DDBJ whole genome shotgun (WGS) entry which is preliminary data.</text>
</comment>
<sequence>MGNITVSSPMATSSKWSMCRGDQEGLHYDWCSRKGHYCSWYGKKKISGQAKEERTVQKVCTLDDNVCMAFEGHTADVRIANRAWVECQSHQSTMEDPISVEFITCYFASLKQSYTQRNGFDFDGMPKLYHNNPSNTYHIYKANAIVWDCQ</sequence>
<feature type="non-terminal residue" evidence="3">
    <location>
        <position position="150"/>
    </location>
</feature>
<accession>A0A1A6HI13</accession>
<dbReference type="InterPro" id="IPR050115">
    <property type="entry name" value="Proteasome_alpha"/>
</dbReference>
<dbReference type="PANTHER" id="PTHR11599">
    <property type="entry name" value="PROTEASOME SUBUNIT ALPHA/BETA"/>
    <property type="match status" value="1"/>
</dbReference>
<name>A0A1A6HI13_NEOLE</name>
<protein>
    <submittedName>
        <fullName evidence="3">Uncharacterized protein</fullName>
    </submittedName>
</protein>
<dbReference type="InterPro" id="IPR001353">
    <property type="entry name" value="Proteasome_sua/b"/>
</dbReference>
<proteinExistence type="predicted"/>
<dbReference type="InterPro" id="IPR029055">
    <property type="entry name" value="Ntn_hydrolases_N"/>
</dbReference>
<keyword evidence="1" id="KW-0647">Proteasome</keyword>
<evidence type="ECO:0000313" key="4">
    <source>
        <dbReference type="Proteomes" id="UP000092124"/>
    </source>
</evidence>
<dbReference type="Proteomes" id="UP000092124">
    <property type="component" value="Unassembled WGS sequence"/>
</dbReference>
<dbReference type="GO" id="GO:0005839">
    <property type="term" value="C:proteasome core complex"/>
    <property type="evidence" value="ECO:0007669"/>
    <property type="project" value="InterPro"/>
</dbReference>
<keyword evidence="4" id="KW-1185">Reference proteome</keyword>
<dbReference type="OrthoDB" id="3145928at2759"/>
<dbReference type="Pfam" id="PF00227">
    <property type="entry name" value="Proteasome"/>
    <property type="match status" value="1"/>
</dbReference>
<dbReference type="AlphaFoldDB" id="A0A1A6HI13"/>
<gene>
    <name evidence="3" type="ORF">A6R68_19705</name>
</gene>